<dbReference type="PANTHER" id="PTHR45266">
    <property type="entry name" value="OXALOACETATE DECARBOXYLASE ALPHA CHAIN"/>
    <property type="match status" value="1"/>
</dbReference>
<dbReference type="SUPFAM" id="SSF51230">
    <property type="entry name" value="Single hybrid motif"/>
    <property type="match status" value="1"/>
</dbReference>
<reference evidence="3 4" key="1">
    <citation type="submission" date="2023-03" db="EMBL/GenBank/DDBJ databases">
        <title>YIM 133296 draft genome.</title>
        <authorList>
            <person name="Xiong L."/>
        </authorList>
    </citation>
    <scope>NUCLEOTIDE SEQUENCE [LARGE SCALE GENOMIC DNA]</scope>
    <source>
        <strain evidence="3 4">YIM 133296</strain>
    </source>
</reference>
<gene>
    <name evidence="3" type="ORF">P4R38_05505</name>
</gene>
<protein>
    <submittedName>
        <fullName evidence="3">Biotin/lipoyl-binding protein</fullName>
    </submittedName>
</protein>
<dbReference type="CDD" id="cd06850">
    <property type="entry name" value="biotinyl_domain"/>
    <property type="match status" value="1"/>
</dbReference>
<dbReference type="Proteomes" id="UP001528912">
    <property type="component" value="Unassembled WGS sequence"/>
</dbReference>
<dbReference type="PANTHER" id="PTHR45266:SF3">
    <property type="entry name" value="OXALOACETATE DECARBOXYLASE ALPHA CHAIN"/>
    <property type="match status" value="1"/>
</dbReference>
<evidence type="ECO:0000313" key="4">
    <source>
        <dbReference type="Proteomes" id="UP001528912"/>
    </source>
</evidence>
<keyword evidence="4" id="KW-1185">Reference proteome</keyword>
<dbReference type="PROSITE" id="PS00188">
    <property type="entry name" value="BIOTIN"/>
    <property type="match status" value="1"/>
</dbReference>
<dbReference type="EMBL" id="JAROAV010000021">
    <property type="protein sequence ID" value="MDF8263696.1"/>
    <property type="molecule type" value="Genomic_DNA"/>
</dbReference>
<feature type="domain" description="Lipoyl-binding" evidence="2">
    <location>
        <begin position="7"/>
        <end position="95"/>
    </location>
</feature>
<dbReference type="InterPro" id="IPR011053">
    <property type="entry name" value="Single_hybrid_motif"/>
</dbReference>
<dbReference type="Pfam" id="PF00364">
    <property type="entry name" value="Biotin_lipoyl"/>
    <property type="match status" value="1"/>
</dbReference>
<dbReference type="RefSeq" id="WP_277191364.1">
    <property type="nucleotide sequence ID" value="NZ_JAROAV010000021.1"/>
</dbReference>
<name>A0ABT6C8S6_9MICO</name>
<dbReference type="Gene3D" id="2.40.50.100">
    <property type="match status" value="1"/>
</dbReference>
<accession>A0ABT6C8S6</accession>
<evidence type="ECO:0000259" key="2">
    <source>
        <dbReference type="PROSITE" id="PS50968"/>
    </source>
</evidence>
<proteinExistence type="predicted"/>
<dbReference type="InterPro" id="IPR050709">
    <property type="entry name" value="Biotin_Carboxyl_Carrier/Decarb"/>
</dbReference>
<evidence type="ECO:0000256" key="1">
    <source>
        <dbReference type="ARBA" id="ARBA00023267"/>
    </source>
</evidence>
<evidence type="ECO:0000313" key="3">
    <source>
        <dbReference type="EMBL" id="MDF8263696.1"/>
    </source>
</evidence>
<dbReference type="PROSITE" id="PS50968">
    <property type="entry name" value="BIOTINYL_LIPOYL"/>
    <property type="match status" value="1"/>
</dbReference>
<organism evidence="3 4">
    <name type="scientific">Luteipulveratus flavus</name>
    <dbReference type="NCBI Taxonomy" id="3031728"/>
    <lineage>
        <taxon>Bacteria</taxon>
        <taxon>Bacillati</taxon>
        <taxon>Actinomycetota</taxon>
        <taxon>Actinomycetes</taxon>
        <taxon>Micrococcales</taxon>
        <taxon>Dermacoccaceae</taxon>
        <taxon>Luteipulveratus</taxon>
    </lineage>
</organism>
<dbReference type="InterPro" id="IPR000089">
    <property type="entry name" value="Biotin_lipoyl"/>
</dbReference>
<dbReference type="InterPro" id="IPR001882">
    <property type="entry name" value="Biotin_BS"/>
</dbReference>
<comment type="caution">
    <text evidence="3">The sequence shown here is derived from an EMBL/GenBank/DDBJ whole genome shotgun (WGS) entry which is preliminary data.</text>
</comment>
<keyword evidence="1" id="KW-0092">Biotin</keyword>
<sequence length="97" mass="9764">MIRSRSATEDGAADVPVAPAPGEAVRAERVAAPFAGVATVLVREGDSVLRGQPIASIEAMKMEAAIAAPAAGRVQQLAFADHAHVQGGDLIALIAPA</sequence>